<accession>G2WT88</accession>
<dbReference type="AlphaFoldDB" id="G2WT88"/>
<dbReference type="EMBL" id="DS572696">
    <property type="protein sequence ID" value="EGY17329.1"/>
    <property type="molecule type" value="Genomic_DNA"/>
</dbReference>
<keyword evidence="4" id="KW-1185">Reference proteome</keyword>
<dbReference type="KEGG" id="vda:VDAG_01011"/>
<sequence>MEDPTSFVDEIATWFDIEADSPVLAVFWGAFVLLAFAFVALAAFVITQWTEWYTGRFGSVAGPSPERGTGGLKTWLSRAFYFGLYLDGCGIALLLVVLSPALAIVAMGLAPLIALGVGVFGMGGDEDAGTKTKPNVAEERKGQMSNEPPSDLEIFTKPGARSSLAFSASLPSSSDFASLSADLGVLSADITKTNEYDQFHIFRPLINAMFTISINPLIEWASNIPEDSPWNLAVIMPLILLGLYYLFGSIHAIMLFSDWFGNRFTSVTGAATDSLLTRAMYLGLWLDGSILLIAAVLVSPLGILAAMATAPFVALAVAGKRLLRRRVAAWRGNGKGLVEMMFLDFESPVQVAAVAFVAGGLILGHLWTI</sequence>
<name>G2WT88_VERDV</name>
<keyword evidence="2" id="KW-0812">Transmembrane</keyword>
<reference evidence="3 4" key="1">
    <citation type="submission" date="2008-03" db="EMBL/GenBank/DDBJ databases">
        <title>The Genome Sequence of Verticillium dahliae VdLs.17.</title>
        <authorList>
            <consortium name="The Broad Institute Genome Sequencing Platform"/>
            <person name="Ma L.-J.J."/>
            <person name="Klosterman S.J."/>
            <person name="Subbarao K."/>
            <person name="Dobinson K."/>
            <person name="Veronese P."/>
            <person name="Kang S."/>
            <person name="Gold S.E."/>
            <person name="Young S."/>
            <person name="Jaffe D."/>
            <person name="Gnerre S."/>
            <person name="Berlin A."/>
            <person name="Heiman D."/>
            <person name="Hepburn T."/>
            <person name="Sykes S."/>
            <person name="Alvarado L."/>
            <person name="Kodira C.D."/>
            <person name="Lander E."/>
            <person name="Galagan J."/>
            <person name="Nusbaum C."/>
            <person name="Birren B."/>
        </authorList>
    </citation>
    <scope>NUCLEOTIDE SEQUENCE [LARGE SCALE GENOMIC DNA]</scope>
    <source>
        <strain evidence="4">VdLs.17 / ATCC MYA-4575 / FGSC 10137</strain>
    </source>
</reference>
<dbReference type="GeneID" id="20702474"/>
<organism evidence="3 4">
    <name type="scientific">Verticillium dahliae (strain VdLs.17 / ATCC MYA-4575 / FGSC 10137)</name>
    <name type="common">Verticillium wilt</name>
    <dbReference type="NCBI Taxonomy" id="498257"/>
    <lineage>
        <taxon>Eukaryota</taxon>
        <taxon>Fungi</taxon>
        <taxon>Dikarya</taxon>
        <taxon>Ascomycota</taxon>
        <taxon>Pezizomycotina</taxon>
        <taxon>Sordariomycetes</taxon>
        <taxon>Hypocreomycetidae</taxon>
        <taxon>Glomerellales</taxon>
        <taxon>Plectosphaerellaceae</taxon>
        <taxon>Verticillium</taxon>
    </lineage>
</organism>
<gene>
    <name evidence="3" type="ORF">VDAG_01011</name>
</gene>
<dbReference type="InParanoid" id="G2WT88"/>
<feature type="transmembrane region" description="Helical" evidence="2">
    <location>
        <begin position="232"/>
        <end position="256"/>
    </location>
</feature>
<keyword evidence="2" id="KW-0472">Membrane</keyword>
<proteinExistence type="predicted"/>
<protein>
    <submittedName>
        <fullName evidence="3">Uncharacterized protein</fullName>
    </submittedName>
</protein>
<evidence type="ECO:0000256" key="1">
    <source>
        <dbReference type="SAM" id="MobiDB-lite"/>
    </source>
</evidence>
<keyword evidence="2" id="KW-1133">Transmembrane helix</keyword>
<evidence type="ECO:0000313" key="3">
    <source>
        <dbReference type="EMBL" id="EGY17329.1"/>
    </source>
</evidence>
<feature type="region of interest" description="Disordered" evidence="1">
    <location>
        <begin position="128"/>
        <end position="151"/>
    </location>
</feature>
<feature type="transmembrane region" description="Helical" evidence="2">
    <location>
        <begin position="25"/>
        <end position="46"/>
    </location>
</feature>
<feature type="transmembrane region" description="Helical" evidence="2">
    <location>
        <begin position="104"/>
        <end position="123"/>
    </location>
</feature>
<evidence type="ECO:0000256" key="2">
    <source>
        <dbReference type="SAM" id="Phobius"/>
    </source>
</evidence>
<dbReference type="Proteomes" id="UP000001611">
    <property type="component" value="Chromosome 1"/>
</dbReference>
<dbReference type="RefSeq" id="XP_009648192.1">
    <property type="nucleotide sequence ID" value="XM_009649897.1"/>
</dbReference>
<feature type="transmembrane region" description="Helical" evidence="2">
    <location>
        <begin position="290"/>
        <end position="317"/>
    </location>
</feature>
<dbReference type="HOGENOM" id="CLU_750495_0_0_1"/>
<feature type="transmembrane region" description="Helical" evidence="2">
    <location>
        <begin position="79"/>
        <end position="98"/>
    </location>
</feature>
<evidence type="ECO:0000313" key="4">
    <source>
        <dbReference type="Proteomes" id="UP000001611"/>
    </source>
</evidence>
<dbReference type="OrthoDB" id="4854553at2759"/>
<dbReference type="eggNOG" id="ENOG502T4T5">
    <property type="taxonomic scope" value="Eukaryota"/>
</dbReference>
<feature type="transmembrane region" description="Helical" evidence="2">
    <location>
        <begin position="349"/>
        <end position="367"/>
    </location>
</feature>